<dbReference type="AlphaFoldDB" id="A0A835H2C0"/>
<dbReference type="PANTHER" id="PTHR37180:SF4">
    <property type="entry name" value="FORMIN-LIKE PROTEIN 3"/>
    <property type="match status" value="1"/>
</dbReference>
<evidence type="ECO:0000313" key="2">
    <source>
        <dbReference type="EMBL" id="KAF9589438.1"/>
    </source>
</evidence>
<name>A0A835H2C0_9MAGN</name>
<dbReference type="OrthoDB" id="1915362at2759"/>
<proteinExistence type="predicted"/>
<dbReference type="InterPro" id="IPR038930">
    <property type="entry name" value="CEP13/CEP14"/>
</dbReference>
<keyword evidence="3" id="KW-1185">Reference proteome</keyword>
<feature type="chain" id="PRO_5032753323" evidence="1">
    <location>
        <begin position="17"/>
        <end position="94"/>
    </location>
</feature>
<dbReference type="EMBL" id="JADFTS010000009">
    <property type="protein sequence ID" value="KAF9589438.1"/>
    <property type="molecule type" value="Genomic_DNA"/>
</dbReference>
<reference evidence="2 3" key="1">
    <citation type="submission" date="2020-10" db="EMBL/GenBank/DDBJ databases">
        <title>The Coptis chinensis genome and diversification of protoberbering-type alkaloids.</title>
        <authorList>
            <person name="Wang B."/>
            <person name="Shu S."/>
            <person name="Song C."/>
            <person name="Liu Y."/>
        </authorList>
    </citation>
    <scope>NUCLEOTIDE SEQUENCE [LARGE SCALE GENOMIC DNA]</scope>
    <source>
        <strain evidence="2">HL-2020</strain>
        <tissue evidence="2">Leaf</tissue>
    </source>
</reference>
<gene>
    <name evidence="2" type="ORF">IFM89_023756</name>
</gene>
<evidence type="ECO:0000256" key="1">
    <source>
        <dbReference type="SAM" id="SignalP"/>
    </source>
</evidence>
<dbReference type="PANTHER" id="PTHR37180">
    <property type="entry name" value="PRECURSOR OF CEP14"/>
    <property type="match status" value="1"/>
</dbReference>
<accession>A0A835H2C0</accession>
<evidence type="ECO:0000313" key="3">
    <source>
        <dbReference type="Proteomes" id="UP000631114"/>
    </source>
</evidence>
<organism evidence="2 3">
    <name type="scientific">Coptis chinensis</name>
    <dbReference type="NCBI Taxonomy" id="261450"/>
    <lineage>
        <taxon>Eukaryota</taxon>
        <taxon>Viridiplantae</taxon>
        <taxon>Streptophyta</taxon>
        <taxon>Embryophyta</taxon>
        <taxon>Tracheophyta</taxon>
        <taxon>Spermatophyta</taxon>
        <taxon>Magnoliopsida</taxon>
        <taxon>Ranunculales</taxon>
        <taxon>Ranunculaceae</taxon>
        <taxon>Coptidoideae</taxon>
        <taxon>Coptis</taxon>
    </lineage>
</organism>
<dbReference type="Proteomes" id="UP000631114">
    <property type="component" value="Unassembled WGS sequence"/>
</dbReference>
<dbReference type="GO" id="GO:0006995">
    <property type="term" value="P:cellular response to nitrogen starvation"/>
    <property type="evidence" value="ECO:0007669"/>
    <property type="project" value="InterPro"/>
</dbReference>
<protein>
    <submittedName>
        <fullName evidence="2">Uncharacterized protein</fullName>
    </submittedName>
</protein>
<keyword evidence="1" id="KW-0732">Signal</keyword>
<comment type="caution">
    <text evidence="2">The sequence shown here is derived from an EMBL/GenBank/DDBJ whole genome shotgun (WGS) entry which is preliminary data.</text>
</comment>
<sequence>MARLLILLFVFSVALPSLIPSLQARMLVSVEMKHVEVPSLKDNLIPSSLPKETLPPSPSQKEQAMVLDHKHFKMRLDSIDRILVESVPSPGAGH</sequence>
<dbReference type="GO" id="GO:0006970">
    <property type="term" value="P:response to osmotic stress"/>
    <property type="evidence" value="ECO:0007669"/>
    <property type="project" value="InterPro"/>
</dbReference>
<feature type="signal peptide" evidence="1">
    <location>
        <begin position="1"/>
        <end position="16"/>
    </location>
</feature>